<name>A0A8J7K1F6_9CYAN</name>
<dbReference type="NCBIfam" id="TIGR02595">
    <property type="entry name" value="PEP_CTERM"/>
    <property type="match status" value="1"/>
</dbReference>
<accession>A0A8J7K1F6</accession>
<sequence>MKYFLFHKIKISYFSKYHLTFVFNATHNLDIDSKEKINKERIKENGFFEFFSTGINDNFDKIVISQVGGGGFETDNHTFRIGKGKYSVAASVPEPSIALGILAVGGSMFVGKRKQQKSAK</sequence>
<proteinExistence type="predicted"/>
<comment type="caution">
    <text evidence="1">The sequence shown here is derived from an EMBL/GenBank/DDBJ whole genome shotgun (WGS) entry which is preliminary data.</text>
</comment>
<evidence type="ECO:0000313" key="1">
    <source>
        <dbReference type="EMBL" id="MBE9214621.1"/>
    </source>
</evidence>
<keyword evidence="2" id="KW-1185">Reference proteome</keyword>
<dbReference type="InterPro" id="IPR013424">
    <property type="entry name" value="Ice-binding_C"/>
</dbReference>
<gene>
    <name evidence="1" type="ORF">IQ247_18440</name>
</gene>
<dbReference type="EMBL" id="JADEWL010000066">
    <property type="protein sequence ID" value="MBE9214621.1"/>
    <property type="molecule type" value="Genomic_DNA"/>
</dbReference>
<evidence type="ECO:0000313" key="2">
    <source>
        <dbReference type="Proteomes" id="UP000620559"/>
    </source>
</evidence>
<organism evidence="1 2">
    <name type="scientific">Plectonema cf. radiosum LEGE 06105</name>
    <dbReference type="NCBI Taxonomy" id="945769"/>
    <lineage>
        <taxon>Bacteria</taxon>
        <taxon>Bacillati</taxon>
        <taxon>Cyanobacteriota</taxon>
        <taxon>Cyanophyceae</taxon>
        <taxon>Oscillatoriophycideae</taxon>
        <taxon>Oscillatoriales</taxon>
        <taxon>Microcoleaceae</taxon>
        <taxon>Plectonema</taxon>
    </lineage>
</organism>
<protein>
    <submittedName>
        <fullName evidence="1">PEP-CTERM sorting domain-containing protein</fullName>
    </submittedName>
</protein>
<dbReference type="AlphaFoldDB" id="A0A8J7K1F6"/>
<dbReference type="Proteomes" id="UP000620559">
    <property type="component" value="Unassembled WGS sequence"/>
</dbReference>
<reference evidence="1" key="1">
    <citation type="submission" date="2020-10" db="EMBL/GenBank/DDBJ databases">
        <authorList>
            <person name="Castelo-Branco R."/>
            <person name="Eusebio N."/>
            <person name="Adriana R."/>
            <person name="Vieira A."/>
            <person name="Brugerolle De Fraissinette N."/>
            <person name="Rezende De Castro R."/>
            <person name="Schneider M.P."/>
            <person name="Vasconcelos V."/>
            <person name="Leao P.N."/>
        </authorList>
    </citation>
    <scope>NUCLEOTIDE SEQUENCE</scope>
    <source>
        <strain evidence="1">LEGE 06105</strain>
    </source>
</reference>